<gene>
    <name evidence="1" type="ORF">PsorP6_017307</name>
</gene>
<name>A0ACC0WMT5_9STRA</name>
<accession>A0ACC0WMT5</accession>
<sequence>MSTITAIVPSSPHNREVEKFNKEVLNLIPQDEKIFLSADSVTDPAGASIFPVEYINKLDLNGWPPDRLALSVGTPMMLLQNLDRANRLCNGTRLLIGRFARHVIEAGVMTGDHKSHLAFIARISLTSEDAGESKALHVLSKDIWTPH</sequence>
<organism evidence="1 2">
    <name type="scientific">Peronosclerospora sorghi</name>
    <dbReference type="NCBI Taxonomy" id="230839"/>
    <lineage>
        <taxon>Eukaryota</taxon>
        <taxon>Sar</taxon>
        <taxon>Stramenopiles</taxon>
        <taxon>Oomycota</taxon>
        <taxon>Peronosporomycetes</taxon>
        <taxon>Peronosporales</taxon>
        <taxon>Peronosporaceae</taxon>
        <taxon>Peronosclerospora</taxon>
    </lineage>
</organism>
<dbReference type="EMBL" id="CM047590">
    <property type="protein sequence ID" value="KAI9919692.1"/>
    <property type="molecule type" value="Genomic_DNA"/>
</dbReference>
<keyword evidence="2" id="KW-1185">Reference proteome</keyword>
<comment type="caution">
    <text evidence="1">The sequence shown here is derived from an EMBL/GenBank/DDBJ whole genome shotgun (WGS) entry which is preliminary data.</text>
</comment>
<dbReference type="Proteomes" id="UP001163321">
    <property type="component" value="Chromosome 11"/>
</dbReference>
<reference evidence="1 2" key="1">
    <citation type="journal article" date="2022" name="bioRxiv">
        <title>The genome of the oomycete Peronosclerospora sorghi, a cosmopolitan pathogen of maize and sorghum, is inflated with dispersed pseudogenes.</title>
        <authorList>
            <person name="Fletcher K."/>
            <person name="Martin F."/>
            <person name="Isakeit T."/>
            <person name="Cavanaugh K."/>
            <person name="Magill C."/>
            <person name="Michelmore R."/>
        </authorList>
    </citation>
    <scope>NUCLEOTIDE SEQUENCE [LARGE SCALE GENOMIC DNA]</scope>
    <source>
        <strain evidence="1">P6</strain>
    </source>
</reference>
<proteinExistence type="predicted"/>
<evidence type="ECO:0000313" key="2">
    <source>
        <dbReference type="Proteomes" id="UP001163321"/>
    </source>
</evidence>
<evidence type="ECO:0000313" key="1">
    <source>
        <dbReference type="EMBL" id="KAI9919692.1"/>
    </source>
</evidence>
<protein>
    <submittedName>
        <fullName evidence="1">Uncharacterized protein</fullName>
    </submittedName>
</protein>